<keyword evidence="1" id="KW-0812">Transmembrane</keyword>
<dbReference type="RefSeq" id="WP_149325703.1">
    <property type="nucleotide sequence ID" value="NZ_CP043504.1"/>
</dbReference>
<reference evidence="2 3" key="1">
    <citation type="submission" date="2019-09" db="EMBL/GenBank/DDBJ databases">
        <title>Genome sequencing of strain KACC 19322.</title>
        <authorList>
            <person name="Heo J."/>
            <person name="Kim S.-J."/>
            <person name="Kim J.-S."/>
            <person name="Hong S.-B."/>
            <person name="Kwon S.-W."/>
        </authorList>
    </citation>
    <scope>NUCLEOTIDE SEQUENCE [LARGE SCALE GENOMIC DNA]</scope>
    <source>
        <strain evidence="2 3">KACC 19322</strain>
    </source>
</reference>
<keyword evidence="1" id="KW-0472">Membrane</keyword>
<dbReference type="KEGG" id="lyk:FLP23_09865"/>
<gene>
    <name evidence="2" type="ORF">FLP23_09865</name>
</gene>
<organism evidence="2 3">
    <name type="scientific">Protaetiibacter larvae</name>
    <dbReference type="NCBI Taxonomy" id="2592654"/>
    <lineage>
        <taxon>Bacteria</taxon>
        <taxon>Bacillati</taxon>
        <taxon>Actinomycetota</taxon>
        <taxon>Actinomycetes</taxon>
        <taxon>Micrococcales</taxon>
        <taxon>Microbacteriaceae</taxon>
        <taxon>Protaetiibacter</taxon>
    </lineage>
</organism>
<keyword evidence="3" id="KW-1185">Reference proteome</keyword>
<sequence length="74" mass="7741">MNELLGAIAGAVLVGFGIYLITDRRRVAVFFARRSKGTPAPPEMFSPGLIGLAGAAAILMGFTFVILFVTAAAR</sequence>
<accession>A0A5C1Y944</accession>
<dbReference type="AlphaFoldDB" id="A0A5C1Y944"/>
<feature type="transmembrane region" description="Helical" evidence="1">
    <location>
        <begin position="6"/>
        <end position="23"/>
    </location>
</feature>
<dbReference type="Proteomes" id="UP000322159">
    <property type="component" value="Chromosome"/>
</dbReference>
<evidence type="ECO:0000313" key="2">
    <source>
        <dbReference type="EMBL" id="QEO10286.1"/>
    </source>
</evidence>
<feature type="transmembrane region" description="Helical" evidence="1">
    <location>
        <begin position="44"/>
        <end position="73"/>
    </location>
</feature>
<evidence type="ECO:0000313" key="3">
    <source>
        <dbReference type="Proteomes" id="UP000322159"/>
    </source>
</evidence>
<evidence type="ECO:0000256" key="1">
    <source>
        <dbReference type="SAM" id="Phobius"/>
    </source>
</evidence>
<keyword evidence="1" id="KW-1133">Transmembrane helix</keyword>
<name>A0A5C1Y944_9MICO</name>
<dbReference type="EMBL" id="CP043504">
    <property type="protein sequence ID" value="QEO10286.1"/>
    <property type="molecule type" value="Genomic_DNA"/>
</dbReference>
<protein>
    <submittedName>
        <fullName evidence="2">Uncharacterized protein</fullName>
    </submittedName>
</protein>
<proteinExistence type="predicted"/>